<organismHost>
    <name type="scientific">Heterosigma akashiwo</name>
    <name type="common">Chromophytic alga</name>
    <name type="synonym">Heterosigma carterae</name>
    <dbReference type="NCBI Taxonomy" id="2829"/>
</organismHost>
<dbReference type="KEGG" id="vg:37618627"/>
<keyword evidence="2" id="KW-1185">Reference proteome</keyword>
<dbReference type="GeneID" id="37618627"/>
<proteinExistence type="predicted"/>
<gene>
    <name evidence="1" type="primary">HaV53_ORF246</name>
</gene>
<evidence type="ECO:0000313" key="2">
    <source>
        <dbReference type="Proteomes" id="UP000232488"/>
    </source>
</evidence>
<accession>A0A1C9C5L5</accession>
<protein>
    <submittedName>
        <fullName evidence="1">Uncharacterized protein</fullName>
    </submittedName>
</protein>
<dbReference type="EMBL" id="KX008963">
    <property type="protein sequence ID" value="AOM63577.1"/>
    <property type="molecule type" value="Genomic_DNA"/>
</dbReference>
<dbReference type="RefSeq" id="YP_009507643.1">
    <property type="nucleotide sequence ID" value="NC_038553.1"/>
</dbReference>
<name>A0A1C9C5L5_HAV01</name>
<reference evidence="1 2" key="1">
    <citation type="submission" date="2016-03" db="EMBL/GenBank/DDBJ databases">
        <title>Genome sequences of a Phycodnavirus, Heterosigma akashiwo virus strain 53.</title>
        <authorList>
            <person name="Ueki S."/>
            <person name="Ogura Y."/>
            <person name="Hayashi T."/>
        </authorList>
    </citation>
    <scope>NUCLEOTIDE SEQUENCE [LARGE SCALE GENOMIC DNA]</scope>
    <source>
        <strain evidence="1">HaV53</strain>
    </source>
</reference>
<evidence type="ECO:0000313" key="1">
    <source>
        <dbReference type="EMBL" id="AOM63577.1"/>
    </source>
</evidence>
<organism evidence="1 2">
    <name type="scientific">Heterosigma akashiwo virus 01</name>
    <name type="common">HaV01</name>
    <dbReference type="NCBI Taxonomy" id="97195"/>
    <lineage>
        <taxon>Viruses</taxon>
        <taxon>Varidnaviria</taxon>
        <taxon>Bamfordvirae</taxon>
        <taxon>Nucleocytoviricota</taxon>
        <taxon>Megaviricetes</taxon>
        <taxon>Algavirales</taxon>
        <taxon>Phycodnaviridae</taxon>
        <taxon>Raphidovirus</taxon>
        <taxon>Raphidovirus japonicum</taxon>
    </lineage>
</organism>
<dbReference type="Proteomes" id="UP000232488">
    <property type="component" value="Segment"/>
</dbReference>
<sequence length="333" mass="40519">MSENMNNTTIDEFDPRIASTKDTIWHTYRNETIRFLRETKHELTDIKKQRRVIVSSKTKKKQVIDQRYNKAFRTLDKRREEITSHRKLIDKYSNDLDNEYKLIKEHYDIIIDELNKFDKELKEKTSKIEFLEVSYTDAMNKLKDIREHIINENTEFEHHLKNYKPTSVEEIIDEKTRMILEKPISELNTIERENRRRLVRKMRNRRYYLNNKSSCVKEEPKMERPIELPLKNDNDLTDNIIHELETFKRTSYMNPPIEALITPLPSDDIDDDDFMTKQRKLIEYKSRVQKMIDEHENILRLMDEVIIHENLNELRKQVKGELTILKRRIKKHY</sequence>